<dbReference type="SUPFAM" id="SSF56281">
    <property type="entry name" value="Metallo-hydrolase/oxidoreductase"/>
    <property type="match status" value="1"/>
</dbReference>
<protein>
    <submittedName>
        <fullName evidence="1">Uncharacterized protein</fullName>
    </submittedName>
</protein>
<dbReference type="RefSeq" id="WP_338005317.1">
    <property type="nucleotide sequence ID" value="NZ_JAOPKA010000015.1"/>
</dbReference>
<dbReference type="Proteomes" id="UP001321018">
    <property type="component" value="Unassembled WGS sequence"/>
</dbReference>
<evidence type="ECO:0000313" key="3">
    <source>
        <dbReference type="Proteomes" id="UP001320972"/>
    </source>
</evidence>
<dbReference type="InterPro" id="IPR036866">
    <property type="entry name" value="RibonucZ/Hydroxyglut_hydro"/>
</dbReference>
<reference evidence="1 3" key="1">
    <citation type="submission" date="2022-09" db="EMBL/GenBank/DDBJ databases">
        <title>Enrichment on poylsaccharides allowed isolation of novel metabolic and taxonomic groups of Haloarchaea.</title>
        <authorList>
            <person name="Sorokin D.Y."/>
            <person name="Elcheninov A.G."/>
            <person name="Khizhniak T.V."/>
            <person name="Kolganova T.V."/>
            <person name="Kublanov I.V."/>
        </authorList>
    </citation>
    <scope>NUCLEOTIDE SEQUENCE</scope>
    <source>
        <strain evidence="2 3">AArc-m2/3/4</strain>
        <strain evidence="1">AArc-xg1-1</strain>
    </source>
</reference>
<evidence type="ECO:0000313" key="4">
    <source>
        <dbReference type="Proteomes" id="UP001321018"/>
    </source>
</evidence>
<gene>
    <name evidence="2" type="ORF">OB955_09600</name>
    <name evidence="1" type="ORF">OB960_19115</name>
</gene>
<accession>A0AAP2Z2Z9</accession>
<dbReference type="AlphaFoldDB" id="A0AAP2Z2Z9"/>
<evidence type="ECO:0000313" key="1">
    <source>
        <dbReference type="EMBL" id="MCU4743500.1"/>
    </source>
</evidence>
<name>A0AAP2Z2Z9_9EURY</name>
<organism evidence="1 4">
    <name type="scientific">Natronoglomus mannanivorans</name>
    <dbReference type="NCBI Taxonomy" id="2979990"/>
    <lineage>
        <taxon>Archaea</taxon>
        <taxon>Methanobacteriati</taxon>
        <taxon>Methanobacteriota</taxon>
        <taxon>Stenosarchaea group</taxon>
        <taxon>Halobacteria</taxon>
        <taxon>Halobacteriales</taxon>
        <taxon>Natrialbaceae</taxon>
        <taxon>Natronoglomus</taxon>
    </lineage>
</organism>
<proteinExistence type="predicted"/>
<sequence>MALRIDDRATGLREIDRFENGVGWLAHPDETMRRASHALEIDSEVWLVDPVDAEGLDELLAEFGDVRGVVVCFAQHTRDAARIADRHNVPVYLPDWFDGVAEELPEETPVARFGAELSDTGLEAHVVKKGRVWKEVALYDPDRGTLLVPESVGASEYFLAGDERLGVHPARRAFPPREALDAFASDPDVDVERVLVGHGSGVQTDARAALRDALEGSRSRMPRLYAKSLRMFLPF</sequence>
<dbReference type="Gene3D" id="3.60.15.10">
    <property type="entry name" value="Ribonuclease Z/Hydroxyacylglutathione hydrolase-like"/>
    <property type="match status" value="1"/>
</dbReference>
<evidence type="ECO:0000313" key="2">
    <source>
        <dbReference type="EMBL" id="MCU4972995.1"/>
    </source>
</evidence>
<dbReference type="EMBL" id="JAOPKB010000004">
    <property type="protein sequence ID" value="MCU4972995.1"/>
    <property type="molecule type" value="Genomic_DNA"/>
</dbReference>
<comment type="caution">
    <text evidence="1">The sequence shown here is derived from an EMBL/GenBank/DDBJ whole genome shotgun (WGS) entry which is preliminary data.</text>
</comment>
<dbReference type="Proteomes" id="UP001320972">
    <property type="component" value="Unassembled WGS sequence"/>
</dbReference>
<keyword evidence="3" id="KW-1185">Reference proteome</keyword>
<dbReference type="EMBL" id="JAOPKA010000015">
    <property type="protein sequence ID" value="MCU4743500.1"/>
    <property type="molecule type" value="Genomic_DNA"/>
</dbReference>